<dbReference type="EMBL" id="GBRH01269888">
    <property type="protein sequence ID" value="JAD28007.1"/>
    <property type="molecule type" value="Transcribed_RNA"/>
</dbReference>
<evidence type="ECO:0000313" key="1">
    <source>
        <dbReference type="EMBL" id="JAD28007.1"/>
    </source>
</evidence>
<sequence>MILIIVANLSQTGKAQSPTALYNNMAGQ</sequence>
<reference evidence="1" key="1">
    <citation type="submission" date="2014-09" db="EMBL/GenBank/DDBJ databases">
        <authorList>
            <person name="Magalhaes I.L.F."/>
            <person name="Oliveira U."/>
            <person name="Santos F.R."/>
            <person name="Vidigal T.H.D.A."/>
            <person name="Brescovit A.D."/>
            <person name="Santos A.J."/>
        </authorList>
    </citation>
    <scope>NUCLEOTIDE SEQUENCE</scope>
    <source>
        <tissue evidence="1">Shoot tissue taken approximately 20 cm above the soil surface</tissue>
    </source>
</reference>
<dbReference type="AlphaFoldDB" id="A0A0A8YZI1"/>
<accession>A0A0A8YZI1</accession>
<proteinExistence type="predicted"/>
<organism evidence="1">
    <name type="scientific">Arundo donax</name>
    <name type="common">Giant reed</name>
    <name type="synonym">Donax arundinaceus</name>
    <dbReference type="NCBI Taxonomy" id="35708"/>
    <lineage>
        <taxon>Eukaryota</taxon>
        <taxon>Viridiplantae</taxon>
        <taxon>Streptophyta</taxon>
        <taxon>Embryophyta</taxon>
        <taxon>Tracheophyta</taxon>
        <taxon>Spermatophyta</taxon>
        <taxon>Magnoliopsida</taxon>
        <taxon>Liliopsida</taxon>
        <taxon>Poales</taxon>
        <taxon>Poaceae</taxon>
        <taxon>PACMAD clade</taxon>
        <taxon>Arundinoideae</taxon>
        <taxon>Arundineae</taxon>
        <taxon>Arundo</taxon>
    </lineage>
</organism>
<reference evidence="1" key="2">
    <citation type="journal article" date="2015" name="Data Brief">
        <title>Shoot transcriptome of the giant reed, Arundo donax.</title>
        <authorList>
            <person name="Barrero R.A."/>
            <person name="Guerrero F.D."/>
            <person name="Moolhuijzen P."/>
            <person name="Goolsby J.A."/>
            <person name="Tidwell J."/>
            <person name="Bellgard S.E."/>
            <person name="Bellgard M.I."/>
        </authorList>
    </citation>
    <scope>NUCLEOTIDE SEQUENCE</scope>
    <source>
        <tissue evidence="1">Shoot tissue taken approximately 20 cm above the soil surface</tissue>
    </source>
</reference>
<protein>
    <submittedName>
        <fullName evidence="1">Uncharacterized protein</fullName>
    </submittedName>
</protein>
<name>A0A0A8YZI1_ARUDO</name>